<protein>
    <submittedName>
        <fullName evidence="2">Uncharacterized protein</fullName>
    </submittedName>
</protein>
<accession>A0ABR2W813</accession>
<name>A0ABR2W813_9FUNG</name>
<evidence type="ECO:0000313" key="3">
    <source>
        <dbReference type="Proteomes" id="UP001479436"/>
    </source>
</evidence>
<evidence type="ECO:0000313" key="2">
    <source>
        <dbReference type="EMBL" id="KAK9722508.1"/>
    </source>
</evidence>
<feature type="region of interest" description="Disordered" evidence="1">
    <location>
        <begin position="173"/>
        <end position="227"/>
    </location>
</feature>
<keyword evidence="3" id="KW-1185">Reference proteome</keyword>
<dbReference type="EMBL" id="JASJQH010006947">
    <property type="protein sequence ID" value="KAK9722508.1"/>
    <property type="molecule type" value="Genomic_DNA"/>
</dbReference>
<gene>
    <name evidence="2" type="ORF">K7432_002612</name>
</gene>
<feature type="compositionally biased region" description="Basic and acidic residues" evidence="1">
    <location>
        <begin position="218"/>
        <end position="227"/>
    </location>
</feature>
<feature type="compositionally biased region" description="Acidic residues" evidence="1">
    <location>
        <begin position="195"/>
        <end position="208"/>
    </location>
</feature>
<sequence>MPSQTNVNNLRKLSNRSIVDRVSNGLRLSGDNKVDLSTSSKSELEYMLRKNEALLSNKSLVGNLKDKGEKLRLQNAEIKQHLAALMEINQLGDQLTQMDLSTDTPSESTKEKIDRQTVSPKTHALLNMSSSKQGHTGLAIPLSQEESLKLLQNRRQELEAAGIQNAIEKLKFSSGSTSKSEKYSFIDQNYRDEGAAMDESEEESDDDSYCSNDTDSTDAWHEENSDA</sequence>
<evidence type="ECO:0000256" key="1">
    <source>
        <dbReference type="SAM" id="MobiDB-lite"/>
    </source>
</evidence>
<dbReference type="Proteomes" id="UP001479436">
    <property type="component" value="Unassembled WGS sequence"/>
</dbReference>
<reference evidence="2 3" key="1">
    <citation type="submission" date="2023-04" db="EMBL/GenBank/DDBJ databases">
        <title>Genome of Basidiobolus ranarum AG-B5.</title>
        <authorList>
            <person name="Stajich J.E."/>
            <person name="Carter-House D."/>
            <person name="Gryganskyi A."/>
        </authorList>
    </citation>
    <scope>NUCLEOTIDE SEQUENCE [LARGE SCALE GENOMIC DNA]</scope>
    <source>
        <strain evidence="2 3">AG-B5</strain>
    </source>
</reference>
<organism evidence="2 3">
    <name type="scientific">Basidiobolus ranarum</name>
    <dbReference type="NCBI Taxonomy" id="34480"/>
    <lineage>
        <taxon>Eukaryota</taxon>
        <taxon>Fungi</taxon>
        <taxon>Fungi incertae sedis</taxon>
        <taxon>Zoopagomycota</taxon>
        <taxon>Entomophthoromycotina</taxon>
        <taxon>Basidiobolomycetes</taxon>
        <taxon>Basidiobolales</taxon>
        <taxon>Basidiobolaceae</taxon>
        <taxon>Basidiobolus</taxon>
    </lineage>
</organism>
<comment type="caution">
    <text evidence="2">The sequence shown here is derived from an EMBL/GenBank/DDBJ whole genome shotgun (WGS) entry which is preliminary data.</text>
</comment>
<proteinExistence type="predicted"/>
<feature type="compositionally biased region" description="Basic and acidic residues" evidence="1">
    <location>
        <begin position="179"/>
        <end position="194"/>
    </location>
</feature>